<evidence type="ECO:0000313" key="2">
    <source>
        <dbReference type="EMBL" id="OXB02368.1"/>
    </source>
</evidence>
<dbReference type="InterPro" id="IPR024422">
    <property type="entry name" value="Protein_unknown_function_OB"/>
</dbReference>
<evidence type="ECO:0008006" key="4">
    <source>
        <dbReference type="Google" id="ProtNLM"/>
    </source>
</evidence>
<reference evidence="2 3" key="1">
    <citation type="submission" date="2016-11" db="EMBL/GenBank/DDBJ databases">
        <title>Whole genomes of Flavobacteriaceae.</title>
        <authorList>
            <person name="Stine C."/>
            <person name="Li C."/>
            <person name="Tadesse D."/>
        </authorList>
    </citation>
    <scope>NUCLEOTIDE SEQUENCE [LARGE SCALE GENOMIC DNA]</scope>
    <source>
        <strain evidence="2 3">ATCC 19366</strain>
    </source>
</reference>
<protein>
    <recommendedName>
        <fullName evidence="4">tRNA_anti-like</fullName>
    </recommendedName>
</protein>
<keyword evidence="1" id="KW-1133">Transmembrane helix</keyword>
<evidence type="ECO:0000256" key="1">
    <source>
        <dbReference type="SAM" id="Phobius"/>
    </source>
</evidence>
<dbReference type="Proteomes" id="UP000198431">
    <property type="component" value="Unassembled WGS sequence"/>
</dbReference>
<comment type="caution">
    <text evidence="2">The sequence shown here is derived from an EMBL/GenBank/DDBJ whole genome shotgun (WGS) entry which is preliminary data.</text>
</comment>
<organism evidence="2 3">
    <name type="scientific">Flavobacterium pectinovorum</name>
    <dbReference type="NCBI Taxonomy" id="29533"/>
    <lineage>
        <taxon>Bacteria</taxon>
        <taxon>Pseudomonadati</taxon>
        <taxon>Bacteroidota</taxon>
        <taxon>Flavobacteriia</taxon>
        <taxon>Flavobacteriales</taxon>
        <taxon>Flavobacteriaceae</taxon>
        <taxon>Flavobacterium</taxon>
    </lineage>
</organism>
<accession>A0AB36NZK6</accession>
<keyword evidence="1" id="KW-0472">Membrane</keyword>
<proteinExistence type="predicted"/>
<keyword evidence="1" id="KW-0812">Transmembrane</keyword>
<sequence>MQMTKTIIKVLVLLLVISLGSYYIYKNILYKDARDINSEKSILTISATDLENEYVLDPAKGDSKYLNKTIEVEGIVSEVTDSSMVIDHKVFCKMNKKAEKTLMNKKINIKGRCIGFDDLFEVVKFDQCSIQQH</sequence>
<name>A0AB36NZK6_9FLAO</name>
<dbReference type="AlphaFoldDB" id="A0AB36NZK6"/>
<gene>
    <name evidence="2" type="ORF">B0A72_17110</name>
</gene>
<feature type="transmembrane region" description="Helical" evidence="1">
    <location>
        <begin position="6"/>
        <end position="25"/>
    </location>
</feature>
<evidence type="ECO:0000313" key="3">
    <source>
        <dbReference type="Proteomes" id="UP000198431"/>
    </source>
</evidence>
<dbReference type="Pfam" id="PF12869">
    <property type="entry name" value="tRNA_anti-like"/>
    <property type="match status" value="1"/>
</dbReference>
<dbReference type="EMBL" id="MUHB01000017">
    <property type="protein sequence ID" value="OXB02368.1"/>
    <property type="molecule type" value="Genomic_DNA"/>
</dbReference>